<dbReference type="InterPro" id="IPR023772">
    <property type="entry name" value="DNA-bd_HTH_TetR-type_CS"/>
</dbReference>
<dbReference type="Pfam" id="PF00440">
    <property type="entry name" value="TetR_N"/>
    <property type="match status" value="1"/>
</dbReference>
<accession>A0A1A0QRP5</accession>
<protein>
    <submittedName>
        <fullName evidence="4">TetR family transcriptional regulator</fullName>
    </submittedName>
</protein>
<dbReference type="AlphaFoldDB" id="A0A1A0QRP5"/>
<keyword evidence="1 2" id="KW-0238">DNA-binding</keyword>
<evidence type="ECO:0000256" key="1">
    <source>
        <dbReference type="ARBA" id="ARBA00023125"/>
    </source>
</evidence>
<feature type="DNA-binding region" description="H-T-H motif" evidence="2">
    <location>
        <begin position="41"/>
        <end position="60"/>
    </location>
</feature>
<dbReference type="Gene3D" id="1.10.357.10">
    <property type="entry name" value="Tetracycline Repressor, domain 2"/>
    <property type="match status" value="1"/>
</dbReference>
<name>A0A1A0QRP5_MYCPR</name>
<dbReference type="Proteomes" id="UP000093902">
    <property type="component" value="Unassembled WGS sequence"/>
</dbReference>
<dbReference type="GO" id="GO:0003700">
    <property type="term" value="F:DNA-binding transcription factor activity"/>
    <property type="evidence" value="ECO:0007669"/>
    <property type="project" value="TreeGrafter"/>
</dbReference>
<reference evidence="5" key="1">
    <citation type="submission" date="2016-06" db="EMBL/GenBank/DDBJ databases">
        <authorList>
            <person name="Sutton G."/>
            <person name="Brinkac L."/>
            <person name="Sanka R."/>
            <person name="Adams M."/>
            <person name="Lau E."/>
            <person name="Mehaffy C."/>
            <person name="Tameris M."/>
            <person name="Hatherill M."/>
            <person name="Hanekom W."/>
            <person name="Mahomed H."/>
            <person name="Mcshane H."/>
        </authorList>
    </citation>
    <scope>NUCLEOTIDE SEQUENCE [LARGE SCALE GENOMIC DNA]</scope>
    <source>
        <strain evidence="5">852002-51209_SCH5440388</strain>
    </source>
</reference>
<proteinExistence type="predicted"/>
<dbReference type="OrthoDB" id="3210235at2"/>
<dbReference type="InterPro" id="IPR001647">
    <property type="entry name" value="HTH_TetR"/>
</dbReference>
<dbReference type="PRINTS" id="PR00455">
    <property type="entry name" value="HTHTETR"/>
</dbReference>
<sequence>MTTPTPPAKDPANPVGREEVVAAALSAAAELFAERGVSATSIRDIASRSKVNHGLIYRHFGTKEQLVGAVLDHLGGRLTTLLDDGGPADEIEQNMDLHMRVMARALLDGYPIGRLQTRFPGVTRLLGQVLPRFEDERSGRLAVANAVALQLGWRFFEPFLKSAAGLSAICDEDVRAAVSAEIAHILERGAADQEKGSSRSS</sequence>
<dbReference type="InterPro" id="IPR009057">
    <property type="entry name" value="Homeodomain-like_sf"/>
</dbReference>
<dbReference type="PANTHER" id="PTHR30055">
    <property type="entry name" value="HTH-TYPE TRANSCRIPTIONAL REGULATOR RUTR"/>
    <property type="match status" value="1"/>
</dbReference>
<dbReference type="GO" id="GO:0000976">
    <property type="term" value="F:transcription cis-regulatory region binding"/>
    <property type="evidence" value="ECO:0007669"/>
    <property type="project" value="TreeGrafter"/>
</dbReference>
<evidence type="ECO:0000256" key="2">
    <source>
        <dbReference type="PROSITE-ProRule" id="PRU00335"/>
    </source>
</evidence>
<dbReference type="PROSITE" id="PS50977">
    <property type="entry name" value="HTH_TETR_2"/>
    <property type="match status" value="1"/>
</dbReference>
<feature type="domain" description="HTH tetR-type" evidence="3">
    <location>
        <begin position="18"/>
        <end position="78"/>
    </location>
</feature>
<gene>
    <name evidence="4" type="ORF">A5792_30715</name>
</gene>
<evidence type="ECO:0000259" key="3">
    <source>
        <dbReference type="PROSITE" id="PS50977"/>
    </source>
</evidence>
<comment type="caution">
    <text evidence="4">The sequence shown here is derived from an EMBL/GenBank/DDBJ whole genome shotgun (WGS) entry which is preliminary data.</text>
</comment>
<dbReference type="InterPro" id="IPR050109">
    <property type="entry name" value="HTH-type_TetR-like_transc_reg"/>
</dbReference>
<evidence type="ECO:0000313" key="4">
    <source>
        <dbReference type="EMBL" id="OBB24179.1"/>
    </source>
</evidence>
<organism evidence="4 5">
    <name type="scientific">Mycolicibacterium peregrinum</name>
    <name type="common">Mycobacterium peregrinum</name>
    <dbReference type="NCBI Taxonomy" id="43304"/>
    <lineage>
        <taxon>Bacteria</taxon>
        <taxon>Bacillati</taxon>
        <taxon>Actinomycetota</taxon>
        <taxon>Actinomycetes</taxon>
        <taxon>Mycobacteriales</taxon>
        <taxon>Mycobacteriaceae</taxon>
        <taxon>Mycolicibacterium</taxon>
    </lineage>
</organism>
<dbReference type="EMBL" id="LZSO01000041">
    <property type="protein sequence ID" value="OBB24179.1"/>
    <property type="molecule type" value="Genomic_DNA"/>
</dbReference>
<dbReference type="RefSeq" id="WP_064936311.1">
    <property type="nucleotide sequence ID" value="NZ_LZSO01000041.1"/>
</dbReference>
<dbReference type="PANTHER" id="PTHR30055:SF153">
    <property type="entry name" value="HTH-TYPE TRANSCRIPTIONAL REPRESSOR RV3405C"/>
    <property type="match status" value="1"/>
</dbReference>
<dbReference type="SUPFAM" id="SSF46689">
    <property type="entry name" value="Homeodomain-like"/>
    <property type="match status" value="1"/>
</dbReference>
<dbReference type="PROSITE" id="PS01081">
    <property type="entry name" value="HTH_TETR_1"/>
    <property type="match status" value="1"/>
</dbReference>
<evidence type="ECO:0000313" key="5">
    <source>
        <dbReference type="Proteomes" id="UP000093902"/>
    </source>
</evidence>
<dbReference type="STRING" id="43304.GCA_001403655_00252"/>